<evidence type="ECO:0000313" key="1">
    <source>
        <dbReference type="EMBL" id="MPC40177.1"/>
    </source>
</evidence>
<organism evidence="1 2">
    <name type="scientific">Portunus trituberculatus</name>
    <name type="common">Swimming crab</name>
    <name type="synonym">Neptunus trituberculatus</name>
    <dbReference type="NCBI Taxonomy" id="210409"/>
    <lineage>
        <taxon>Eukaryota</taxon>
        <taxon>Metazoa</taxon>
        <taxon>Ecdysozoa</taxon>
        <taxon>Arthropoda</taxon>
        <taxon>Crustacea</taxon>
        <taxon>Multicrustacea</taxon>
        <taxon>Malacostraca</taxon>
        <taxon>Eumalacostraca</taxon>
        <taxon>Eucarida</taxon>
        <taxon>Decapoda</taxon>
        <taxon>Pleocyemata</taxon>
        <taxon>Brachyura</taxon>
        <taxon>Eubrachyura</taxon>
        <taxon>Portunoidea</taxon>
        <taxon>Portunidae</taxon>
        <taxon>Portuninae</taxon>
        <taxon>Portunus</taxon>
    </lineage>
</organism>
<proteinExistence type="predicted"/>
<accession>A0A5B7F3P3</accession>
<dbReference type="AlphaFoldDB" id="A0A5B7F3P3"/>
<comment type="caution">
    <text evidence="1">The sequence shown here is derived from an EMBL/GenBank/DDBJ whole genome shotgun (WGS) entry which is preliminary data.</text>
</comment>
<name>A0A5B7F3P3_PORTR</name>
<protein>
    <submittedName>
        <fullName evidence="1">Uncharacterized protein</fullName>
    </submittedName>
</protein>
<dbReference type="Proteomes" id="UP000324222">
    <property type="component" value="Unassembled WGS sequence"/>
</dbReference>
<gene>
    <name evidence="1" type="ORF">E2C01_033733</name>
</gene>
<reference evidence="1 2" key="1">
    <citation type="submission" date="2019-05" db="EMBL/GenBank/DDBJ databases">
        <title>Another draft genome of Portunus trituberculatus and its Hox gene families provides insights of decapod evolution.</title>
        <authorList>
            <person name="Jeong J.-H."/>
            <person name="Song I."/>
            <person name="Kim S."/>
            <person name="Choi T."/>
            <person name="Kim D."/>
            <person name="Ryu S."/>
            <person name="Kim W."/>
        </authorList>
    </citation>
    <scope>NUCLEOTIDE SEQUENCE [LARGE SCALE GENOMIC DNA]</scope>
    <source>
        <tissue evidence="1">Muscle</tissue>
    </source>
</reference>
<keyword evidence="2" id="KW-1185">Reference proteome</keyword>
<dbReference type="EMBL" id="VSRR010004605">
    <property type="protein sequence ID" value="MPC40177.1"/>
    <property type="molecule type" value="Genomic_DNA"/>
</dbReference>
<sequence length="25" mass="2703">MGCCDPSIKASCDLAERFPLCLTTQ</sequence>
<evidence type="ECO:0000313" key="2">
    <source>
        <dbReference type="Proteomes" id="UP000324222"/>
    </source>
</evidence>